<dbReference type="InterPro" id="IPR010099">
    <property type="entry name" value="SDR39U1"/>
</dbReference>
<protein>
    <submittedName>
        <fullName evidence="4">Epimerase family protein</fullName>
    </submittedName>
</protein>
<dbReference type="InterPro" id="IPR001509">
    <property type="entry name" value="Epimerase_deHydtase"/>
</dbReference>
<dbReference type="Gene3D" id="3.40.50.720">
    <property type="entry name" value="NAD(P)-binding Rossmann-like Domain"/>
    <property type="match status" value="1"/>
</dbReference>
<dbReference type="NCBIfam" id="TIGR01777">
    <property type="entry name" value="yfcH"/>
    <property type="match status" value="1"/>
</dbReference>
<feature type="domain" description="NAD-dependent epimerase/dehydratase" evidence="2">
    <location>
        <begin position="3"/>
        <end position="227"/>
    </location>
</feature>
<dbReference type="PANTHER" id="PTHR11092">
    <property type="entry name" value="SUGAR NUCLEOTIDE EPIMERASE RELATED"/>
    <property type="match status" value="1"/>
</dbReference>
<organism evidence="4 5">
    <name type="scientific">Alienimonas californiensis</name>
    <dbReference type="NCBI Taxonomy" id="2527989"/>
    <lineage>
        <taxon>Bacteria</taxon>
        <taxon>Pseudomonadati</taxon>
        <taxon>Planctomycetota</taxon>
        <taxon>Planctomycetia</taxon>
        <taxon>Planctomycetales</taxon>
        <taxon>Planctomycetaceae</taxon>
        <taxon>Alienimonas</taxon>
    </lineage>
</organism>
<dbReference type="PANTHER" id="PTHR11092:SF0">
    <property type="entry name" value="EPIMERASE FAMILY PROTEIN SDR39U1"/>
    <property type="match status" value="1"/>
</dbReference>
<dbReference type="InterPro" id="IPR036291">
    <property type="entry name" value="NAD(P)-bd_dom_sf"/>
</dbReference>
<evidence type="ECO:0000256" key="1">
    <source>
        <dbReference type="ARBA" id="ARBA00009353"/>
    </source>
</evidence>
<evidence type="ECO:0000259" key="2">
    <source>
        <dbReference type="Pfam" id="PF01370"/>
    </source>
</evidence>
<dbReference type="AlphaFoldDB" id="A0A517PAU8"/>
<dbReference type="Proteomes" id="UP000318741">
    <property type="component" value="Chromosome"/>
</dbReference>
<dbReference type="EMBL" id="CP036265">
    <property type="protein sequence ID" value="QDT16502.1"/>
    <property type="molecule type" value="Genomic_DNA"/>
</dbReference>
<name>A0A517PAU8_9PLAN</name>
<evidence type="ECO:0000313" key="5">
    <source>
        <dbReference type="Proteomes" id="UP000318741"/>
    </source>
</evidence>
<keyword evidence="5" id="KW-1185">Reference proteome</keyword>
<sequence>MKILLPGGRGQIGSILARHFVNAGHEVVTLSRSSRSSDDGLGRVVPWDGATVGDWAEELNGADAVVNLAGRSVNCRYTPANRRAIYDSRLDSTRAVGEALVACPNPPRVWLQSSTATIYPHTLDPPGNTEADPTGNLPNPPDTWAFSFDVARRWEETATSFESKLDRTRLVLMRTAIVMSPDRGGAFEVFYNLVKARLGGRQGDGEQFVSWIHDADLCAAVDWLIGDETFAGPVNLAAPNPLPNADFMAALREACGVRFGLPATAGMIELGAIVLRTESELVLKSRRVIPGKLADAGFEFQFPEWPAAARDLAERYAASRQP</sequence>
<dbReference type="KEGG" id="acaf:CA12_26060"/>
<dbReference type="Pfam" id="PF01370">
    <property type="entry name" value="Epimerase"/>
    <property type="match status" value="1"/>
</dbReference>
<evidence type="ECO:0000313" key="4">
    <source>
        <dbReference type="EMBL" id="QDT16502.1"/>
    </source>
</evidence>
<comment type="similarity">
    <text evidence="1">Belongs to the NAD(P)-dependent epimerase/dehydratase family. SDR39U1 subfamily.</text>
</comment>
<proteinExistence type="inferred from homology"/>
<dbReference type="OrthoDB" id="9801773at2"/>
<dbReference type="Pfam" id="PF08338">
    <property type="entry name" value="DUF1731"/>
    <property type="match status" value="1"/>
</dbReference>
<evidence type="ECO:0000259" key="3">
    <source>
        <dbReference type="Pfam" id="PF08338"/>
    </source>
</evidence>
<dbReference type="RefSeq" id="WP_145359322.1">
    <property type="nucleotide sequence ID" value="NZ_CP036265.1"/>
</dbReference>
<accession>A0A517PAU8</accession>
<gene>
    <name evidence="4" type="ORF">CA12_26060</name>
</gene>
<dbReference type="InterPro" id="IPR013549">
    <property type="entry name" value="DUF1731"/>
</dbReference>
<feature type="domain" description="DUF1731" evidence="3">
    <location>
        <begin position="278"/>
        <end position="312"/>
    </location>
</feature>
<reference evidence="4 5" key="1">
    <citation type="submission" date="2019-02" db="EMBL/GenBank/DDBJ databases">
        <title>Deep-cultivation of Planctomycetes and their phenomic and genomic characterization uncovers novel biology.</title>
        <authorList>
            <person name="Wiegand S."/>
            <person name="Jogler M."/>
            <person name="Boedeker C."/>
            <person name="Pinto D."/>
            <person name="Vollmers J."/>
            <person name="Rivas-Marin E."/>
            <person name="Kohn T."/>
            <person name="Peeters S.H."/>
            <person name="Heuer A."/>
            <person name="Rast P."/>
            <person name="Oberbeckmann S."/>
            <person name="Bunk B."/>
            <person name="Jeske O."/>
            <person name="Meyerdierks A."/>
            <person name="Storesund J.E."/>
            <person name="Kallscheuer N."/>
            <person name="Luecker S."/>
            <person name="Lage O.M."/>
            <person name="Pohl T."/>
            <person name="Merkel B.J."/>
            <person name="Hornburger P."/>
            <person name="Mueller R.-W."/>
            <person name="Bruemmer F."/>
            <person name="Labrenz M."/>
            <person name="Spormann A.M."/>
            <person name="Op den Camp H."/>
            <person name="Overmann J."/>
            <person name="Amann R."/>
            <person name="Jetten M.S.M."/>
            <person name="Mascher T."/>
            <person name="Medema M.H."/>
            <person name="Devos D.P."/>
            <person name="Kaster A.-K."/>
            <person name="Ovreas L."/>
            <person name="Rohde M."/>
            <person name="Galperin M.Y."/>
            <person name="Jogler C."/>
        </authorList>
    </citation>
    <scope>NUCLEOTIDE SEQUENCE [LARGE SCALE GENOMIC DNA]</scope>
    <source>
        <strain evidence="4 5">CA12</strain>
    </source>
</reference>
<dbReference type="SUPFAM" id="SSF51735">
    <property type="entry name" value="NAD(P)-binding Rossmann-fold domains"/>
    <property type="match status" value="1"/>
</dbReference>